<evidence type="ECO:0000256" key="6">
    <source>
        <dbReference type="SAM" id="Phobius"/>
    </source>
</evidence>
<dbReference type="Proteomes" id="UP000309667">
    <property type="component" value="Unassembled WGS sequence"/>
</dbReference>
<organism evidence="8 9">
    <name type="scientific">Rhizobium rhizophilum</name>
    <dbReference type="NCBI Taxonomy" id="1850373"/>
    <lineage>
        <taxon>Bacteria</taxon>
        <taxon>Pseudomonadati</taxon>
        <taxon>Pseudomonadota</taxon>
        <taxon>Alphaproteobacteria</taxon>
        <taxon>Hyphomicrobiales</taxon>
        <taxon>Rhizobiaceae</taxon>
        <taxon>Rhizobium/Agrobacterium group</taxon>
        <taxon>Rhizobium</taxon>
    </lineage>
</organism>
<protein>
    <submittedName>
        <fullName evidence="8">LTA synthase family protein</fullName>
    </submittedName>
</protein>
<dbReference type="CDD" id="cd16015">
    <property type="entry name" value="LTA_synthase"/>
    <property type="match status" value="1"/>
</dbReference>
<dbReference type="PANTHER" id="PTHR47371:SF3">
    <property type="entry name" value="PHOSPHOGLYCEROL TRANSFERASE I"/>
    <property type="match status" value="1"/>
</dbReference>
<evidence type="ECO:0000256" key="3">
    <source>
        <dbReference type="ARBA" id="ARBA00022692"/>
    </source>
</evidence>
<dbReference type="InterPro" id="IPR050448">
    <property type="entry name" value="OpgB/LTA_synthase_biosynth"/>
</dbReference>
<dbReference type="InterPro" id="IPR017850">
    <property type="entry name" value="Alkaline_phosphatase_core_sf"/>
</dbReference>
<feature type="transmembrane region" description="Helical" evidence="6">
    <location>
        <begin position="111"/>
        <end position="127"/>
    </location>
</feature>
<feature type="transmembrane region" description="Helical" evidence="6">
    <location>
        <begin position="43"/>
        <end position="65"/>
    </location>
</feature>
<comment type="caution">
    <text evidence="8">The sequence shown here is derived from an EMBL/GenBank/DDBJ whole genome shotgun (WGS) entry which is preliminary data.</text>
</comment>
<sequence>MRSFHDTCPCLEFDVVQTNPKSLVANIFNAFGATRERDFGTSWAVQLLVQSINTALIAAAIVAVSEVLARGTMVDVVEYMTSSSRPGLVAVGITFLILVFADAIFGKAYQSALFVAPLALLPAFFSGQKQLFLSDPLFPSDLLFGRQIMQLLPAMVAAEPMKAVALAAGSLVFCVGFVALIWKSRKIFPRLNLTGRGLRLALSFPLLAGFISLMDPMAFSAIRDRLNIVPMMWDQKENYRHNGFLLAFIFNVPMATISAPAGYSNVAITDLQTDLLPASFFSGRQADVIVVMSESLWDPTKMSSIRYSADPMPTIRAARSGQVFSPEFGGMTANVEFEALTGFSNAFLPYGSIPYQQYIRRPVPSLATFFESKGYVTKAFHPFQGWFWNRTNVYQSLGFREFHSEENMPAMDKRGIFASDESLTRYIINEADNTEEPFFFFAVTLQGHGPYERNRYVKNTIEVDAPTLSDANANALATYSQGVKEADHSLKALMDWAKKRRRETIIVVFGDHLPPLHTVYTESGYMANVVATRKASVETMKREHETPLVVWSSKRGVQKDIGSVSPSQLPYYIVRMAGYRHPYYTGMLGRVAERYSVIDRHQLIGRNNKAEADWALSGRVDPLIRDYRLLQHDVMFGEGYGMQNFFPEQANRLQAEPSS</sequence>
<evidence type="ECO:0000256" key="1">
    <source>
        <dbReference type="ARBA" id="ARBA00004651"/>
    </source>
</evidence>
<feature type="transmembrane region" description="Helical" evidence="6">
    <location>
        <begin position="163"/>
        <end position="182"/>
    </location>
</feature>
<evidence type="ECO:0000256" key="2">
    <source>
        <dbReference type="ARBA" id="ARBA00022475"/>
    </source>
</evidence>
<keyword evidence="2" id="KW-1003">Cell membrane</keyword>
<comment type="subcellular location">
    <subcellularLocation>
        <location evidence="1">Cell membrane</location>
        <topology evidence="1">Multi-pass membrane protein</topology>
    </subcellularLocation>
</comment>
<reference evidence="8 9" key="1">
    <citation type="submission" date="2019-04" db="EMBL/GenBank/DDBJ databases">
        <title>Genome sequence of strain 7209-2.</title>
        <authorList>
            <person name="Gao J."/>
            <person name="Sun J."/>
        </authorList>
    </citation>
    <scope>NUCLEOTIDE SEQUENCE [LARGE SCALE GENOMIC DNA]</scope>
    <source>
        <strain evidence="8 9">7209-2</strain>
    </source>
</reference>
<evidence type="ECO:0000313" key="9">
    <source>
        <dbReference type="Proteomes" id="UP000309667"/>
    </source>
</evidence>
<dbReference type="PANTHER" id="PTHR47371">
    <property type="entry name" value="LIPOTEICHOIC ACID SYNTHASE"/>
    <property type="match status" value="1"/>
</dbReference>
<dbReference type="Gene3D" id="3.40.720.10">
    <property type="entry name" value="Alkaline Phosphatase, subunit A"/>
    <property type="match status" value="1"/>
</dbReference>
<feature type="domain" description="Sulfatase N-terminal" evidence="7">
    <location>
        <begin position="287"/>
        <end position="579"/>
    </location>
</feature>
<dbReference type="SUPFAM" id="SSF53649">
    <property type="entry name" value="Alkaline phosphatase-like"/>
    <property type="match status" value="1"/>
</dbReference>
<keyword evidence="4 6" id="KW-1133">Transmembrane helix</keyword>
<evidence type="ECO:0000256" key="4">
    <source>
        <dbReference type="ARBA" id="ARBA00022989"/>
    </source>
</evidence>
<feature type="transmembrane region" description="Helical" evidence="6">
    <location>
        <begin position="86"/>
        <end position="105"/>
    </location>
</feature>
<dbReference type="EMBL" id="STGT01000006">
    <property type="protein sequence ID" value="THV10940.1"/>
    <property type="molecule type" value="Genomic_DNA"/>
</dbReference>
<accession>A0ABY2QNN1</accession>
<dbReference type="InterPro" id="IPR000917">
    <property type="entry name" value="Sulfatase_N"/>
</dbReference>
<keyword evidence="5 6" id="KW-0472">Membrane</keyword>
<name>A0ABY2QNN1_9HYPH</name>
<gene>
    <name evidence="8" type="ORF">E9677_21525</name>
</gene>
<keyword evidence="3 6" id="KW-0812">Transmembrane</keyword>
<keyword evidence="9" id="KW-1185">Reference proteome</keyword>
<evidence type="ECO:0000313" key="8">
    <source>
        <dbReference type="EMBL" id="THV10940.1"/>
    </source>
</evidence>
<evidence type="ECO:0000256" key="5">
    <source>
        <dbReference type="ARBA" id="ARBA00023136"/>
    </source>
</evidence>
<proteinExistence type="predicted"/>
<feature type="transmembrane region" description="Helical" evidence="6">
    <location>
        <begin position="202"/>
        <end position="222"/>
    </location>
</feature>
<evidence type="ECO:0000259" key="7">
    <source>
        <dbReference type="Pfam" id="PF00884"/>
    </source>
</evidence>
<dbReference type="Pfam" id="PF00884">
    <property type="entry name" value="Sulfatase"/>
    <property type="match status" value="1"/>
</dbReference>